<dbReference type="FunFam" id="3.40.50.720:FF:000702">
    <property type="entry name" value="NADH dehydrogenase (Ubiquinone)"/>
    <property type="match status" value="1"/>
</dbReference>
<keyword evidence="3" id="KW-1185">Reference proteome</keyword>
<dbReference type="GO" id="GO:0044877">
    <property type="term" value="F:protein-containing complex binding"/>
    <property type="evidence" value="ECO:0007669"/>
    <property type="project" value="TreeGrafter"/>
</dbReference>
<dbReference type="OrthoDB" id="9776313at2"/>
<dbReference type="Pfam" id="PF01370">
    <property type="entry name" value="Epimerase"/>
    <property type="match status" value="1"/>
</dbReference>
<dbReference type="InterPro" id="IPR001509">
    <property type="entry name" value="Epimerase_deHydtase"/>
</dbReference>
<dbReference type="PANTHER" id="PTHR12126">
    <property type="entry name" value="NADH-UBIQUINONE OXIDOREDUCTASE 39 KDA SUBUNIT-RELATED"/>
    <property type="match status" value="1"/>
</dbReference>
<evidence type="ECO:0000313" key="2">
    <source>
        <dbReference type="EMBL" id="SNT74801.1"/>
    </source>
</evidence>
<dbReference type="SUPFAM" id="SSF51735">
    <property type="entry name" value="NAD(P)-binding Rossmann-fold domains"/>
    <property type="match status" value="1"/>
</dbReference>
<dbReference type="CDD" id="cd05271">
    <property type="entry name" value="NDUFA9_like_SDR_a"/>
    <property type="match status" value="1"/>
</dbReference>
<dbReference type="InterPro" id="IPR051207">
    <property type="entry name" value="ComplexI_NDUFA9_subunit"/>
</dbReference>
<dbReference type="EMBL" id="FZQA01000006">
    <property type="protein sequence ID" value="SNT74801.1"/>
    <property type="molecule type" value="Genomic_DNA"/>
</dbReference>
<organism evidence="2 3">
    <name type="scientific">Amphiplicatus metriothermophilus</name>
    <dbReference type="NCBI Taxonomy" id="1519374"/>
    <lineage>
        <taxon>Bacteria</taxon>
        <taxon>Pseudomonadati</taxon>
        <taxon>Pseudomonadota</taxon>
        <taxon>Alphaproteobacteria</taxon>
        <taxon>Parvularculales</taxon>
        <taxon>Parvularculaceae</taxon>
        <taxon>Amphiplicatus</taxon>
    </lineage>
</organism>
<protein>
    <submittedName>
        <fullName evidence="2">NADH dehydrogenase</fullName>
    </submittedName>
</protein>
<proteinExistence type="predicted"/>
<dbReference type="InterPro" id="IPR036291">
    <property type="entry name" value="NAD(P)-bd_dom_sf"/>
</dbReference>
<dbReference type="AlphaFoldDB" id="A0A239PWV1"/>
<dbReference type="RefSeq" id="WP_089412838.1">
    <property type="nucleotide sequence ID" value="NZ_FZQA01000006.1"/>
</dbReference>
<name>A0A239PWV1_9PROT</name>
<sequence length="326" mass="34907">MAGGLAVVFGGSGFIGRNVVRELARRGWRIRVAVRRPHLAHFLRPMGHVGQIQLFQANVRHRPSVARALDGADAVVNLTGVLAQQGRQTFHAVHAAGAGAIAALAAEAGVKAFVHVSAIGADENSESLYARSKAAGEKAVRAAMPSATILRPSIVFGPEDAFFNRFAAMATTTPFTPLPLIGGGKTRFQPVYVDDVADAACEALARPEAAERTYELGGPRIYTFRELMELLLEEIGRKRLLLPVPFALAPLVGLAGEAMGLLPFVEAPITRDQIKLLKKDNVVGASGEEGVGVIQDLGIRPDTVEAILPTYMVRFRKYGQFAERLA</sequence>
<gene>
    <name evidence="2" type="ORF">SAMN06297382_2389</name>
</gene>
<dbReference type="Proteomes" id="UP000198346">
    <property type="component" value="Unassembled WGS sequence"/>
</dbReference>
<dbReference type="PANTHER" id="PTHR12126:SF11">
    <property type="entry name" value="NADH DEHYDROGENASE [UBIQUINONE] 1 ALPHA SUBCOMPLEX SUBUNIT 9, MITOCHONDRIAL"/>
    <property type="match status" value="1"/>
</dbReference>
<feature type="domain" description="NAD-dependent epimerase/dehydratase" evidence="1">
    <location>
        <begin position="7"/>
        <end position="217"/>
    </location>
</feature>
<accession>A0A239PWV1</accession>
<evidence type="ECO:0000313" key="3">
    <source>
        <dbReference type="Proteomes" id="UP000198346"/>
    </source>
</evidence>
<dbReference type="Gene3D" id="3.40.50.720">
    <property type="entry name" value="NAD(P)-binding Rossmann-like Domain"/>
    <property type="match status" value="1"/>
</dbReference>
<evidence type="ECO:0000259" key="1">
    <source>
        <dbReference type="Pfam" id="PF01370"/>
    </source>
</evidence>
<reference evidence="2 3" key="1">
    <citation type="submission" date="2017-07" db="EMBL/GenBank/DDBJ databases">
        <authorList>
            <person name="Sun Z.S."/>
            <person name="Albrecht U."/>
            <person name="Echele G."/>
            <person name="Lee C.C."/>
        </authorList>
    </citation>
    <scope>NUCLEOTIDE SEQUENCE [LARGE SCALE GENOMIC DNA]</scope>
    <source>
        <strain evidence="2 3">CGMCC 1.12710</strain>
    </source>
</reference>